<dbReference type="Gene3D" id="2.170.130.10">
    <property type="entry name" value="TonB-dependent receptor, plug domain"/>
    <property type="match status" value="1"/>
</dbReference>
<protein>
    <submittedName>
        <fullName evidence="13">TonB-dependent receptor</fullName>
    </submittedName>
</protein>
<comment type="caution">
    <text evidence="13">The sequence shown here is derived from an EMBL/GenBank/DDBJ whole genome shotgun (WGS) entry which is preliminary data.</text>
</comment>
<comment type="similarity">
    <text evidence="8 9">Belongs to the TonB-dependent receptor family.</text>
</comment>
<evidence type="ECO:0000256" key="10">
    <source>
        <dbReference type="SAM" id="MobiDB-lite"/>
    </source>
</evidence>
<feature type="region of interest" description="Disordered" evidence="10">
    <location>
        <begin position="298"/>
        <end position="319"/>
    </location>
</feature>
<evidence type="ECO:0000256" key="4">
    <source>
        <dbReference type="ARBA" id="ARBA00022692"/>
    </source>
</evidence>
<keyword evidence="3 8" id="KW-1134">Transmembrane beta strand</keyword>
<comment type="subcellular location">
    <subcellularLocation>
        <location evidence="1 8">Cell outer membrane</location>
        <topology evidence="1 8">Multi-pass membrane protein</topology>
    </subcellularLocation>
</comment>
<proteinExistence type="inferred from homology"/>
<sequence length="717" mass="78299">MRSHNVLAHGTPAHQALAHGTLAWSIRLALAGSLAGIALGAQAQERGEDRIIETVRVSASAVDEDPQNLAASYSILEGQALFERSQPTLGDTLNSLPGVNSDTFGGGASRPVIRGQTAPRVAVLSDSSVLFDASNISPDHAVTAEPLLIERIEVLRGPATLLYGSGAIGGVVNVLDKKIPDRLPEDRIEGSFGLRGSSVAEEKAGAFEITAQATDHLVFHAEAMMRDADNYRARGLDESRVDGTFSESENASLGVSWVGERGFLGLAYSYRDDGYGIPGHSHEYESCHPHGSALHCGGHEDDGGEDHDHDHEHEHEAVPEISLLSKRVDLRGELAEPFAGVERIRLRASHTDYRHYELEEREIATTFLNDGYEARIEVQHAEVGPLRGVVGVQYAENEFSSLGTEAFLPTVESRTIGLFAVEHIELSDAWHFELGARQEWQKHTPINDTRGRPEFDDSATSASAAAIWQFVPDYSLTLAVTHSERMPHAQELYARGIHLATNTYECGLIPHPLTCGGPENNASLETETSRNVELTLKKNVGDVTFAVGAFRNDIDDYIYARTLDQFEDFRLIKYTQGDAKFTGVEAEATYRVNEMFAATVFGDYVRAELKDGGNLPRIPAARYGTRLNATMQAISGELEYYRVNEQDDIAADFESVTPGYDMLNLTLSYSMRGGEGPAVYLRGTNLLDEVVWNHASYLAHVVPLPGRGVTAGLRVSF</sequence>
<keyword evidence="2 8" id="KW-0813">Transport</keyword>
<dbReference type="InterPro" id="IPR039426">
    <property type="entry name" value="TonB-dep_rcpt-like"/>
</dbReference>
<dbReference type="PANTHER" id="PTHR30069">
    <property type="entry name" value="TONB-DEPENDENT OUTER MEMBRANE RECEPTOR"/>
    <property type="match status" value="1"/>
</dbReference>
<evidence type="ECO:0000256" key="1">
    <source>
        <dbReference type="ARBA" id="ARBA00004571"/>
    </source>
</evidence>
<dbReference type="InterPro" id="IPR036942">
    <property type="entry name" value="Beta-barrel_TonB_sf"/>
</dbReference>
<dbReference type="PANTHER" id="PTHR30069:SF40">
    <property type="entry name" value="TONB-DEPENDENT RECEPTOR NMB0964-RELATED"/>
    <property type="match status" value="1"/>
</dbReference>
<dbReference type="Pfam" id="PF00593">
    <property type="entry name" value="TonB_dep_Rec_b-barrel"/>
    <property type="match status" value="1"/>
</dbReference>
<evidence type="ECO:0000256" key="5">
    <source>
        <dbReference type="ARBA" id="ARBA00023077"/>
    </source>
</evidence>
<keyword evidence="13" id="KW-0675">Receptor</keyword>
<evidence type="ECO:0000259" key="12">
    <source>
        <dbReference type="Pfam" id="PF07715"/>
    </source>
</evidence>
<evidence type="ECO:0000259" key="11">
    <source>
        <dbReference type="Pfam" id="PF00593"/>
    </source>
</evidence>
<feature type="compositionally biased region" description="Basic and acidic residues" evidence="10">
    <location>
        <begin position="298"/>
        <end position="318"/>
    </location>
</feature>
<reference evidence="13 14" key="1">
    <citation type="journal article" date="2021" name="Int. J. Syst. Evol. Microbiol.">
        <title>Steroidobacter gossypii sp. nov., isolated from soil of cotton cropping field.</title>
        <authorList>
            <person name="Huang R."/>
            <person name="Yang S."/>
            <person name="Zhen C."/>
            <person name="Liu W."/>
        </authorList>
    </citation>
    <scope>NUCLEOTIDE SEQUENCE [LARGE SCALE GENOMIC DNA]</scope>
    <source>
        <strain evidence="13 14">S1-65</strain>
    </source>
</reference>
<keyword evidence="7 8" id="KW-0998">Cell outer membrane</keyword>
<evidence type="ECO:0000256" key="8">
    <source>
        <dbReference type="PROSITE-ProRule" id="PRU01360"/>
    </source>
</evidence>
<gene>
    <name evidence="13" type="ORF">JM946_17045</name>
</gene>
<dbReference type="Gene3D" id="2.40.170.20">
    <property type="entry name" value="TonB-dependent receptor, beta-barrel domain"/>
    <property type="match status" value="1"/>
</dbReference>
<evidence type="ECO:0000313" key="13">
    <source>
        <dbReference type="EMBL" id="MBM0106440.1"/>
    </source>
</evidence>
<dbReference type="SUPFAM" id="SSF56935">
    <property type="entry name" value="Porins"/>
    <property type="match status" value="1"/>
</dbReference>
<feature type="domain" description="TonB-dependent receptor plug" evidence="12">
    <location>
        <begin position="67"/>
        <end position="171"/>
    </location>
</feature>
<organism evidence="13 14">
    <name type="scientific">Steroidobacter gossypii</name>
    <dbReference type="NCBI Taxonomy" id="2805490"/>
    <lineage>
        <taxon>Bacteria</taxon>
        <taxon>Pseudomonadati</taxon>
        <taxon>Pseudomonadota</taxon>
        <taxon>Gammaproteobacteria</taxon>
        <taxon>Steroidobacterales</taxon>
        <taxon>Steroidobacteraceae</taxon>
        <taxon>Steroidobacter</taxon>
    </lineage>
</organism>
<dbReference type="Proteomes" id="UP000661077">
    <property type="component" value="Unassembled WGS sequence"/>
</dbReference>
<dbReference type="InterPro" id="IPR037066">
    <property type="entry name" value="Plug_dom_sf"/>
</dbReference>
<dbReference type="EMBL" id="JAEVLS010000003">
    <property type="protein sequence ID" value="MBM0106440.1"/>
    <property type="molecule type" value="Genomic_DNA"/>
</dbReference>
<evidence type="ECO:0000256" key="7">
    <source>
        <dbReference type="ARBA" id="ARBA00023237"/>
    </source>
</evidence>
<keyword evidence="5 9" id="KW-0798">TonB box</keyword>
<evidence type="ECO:0000256" key="6">
    <source>
        <dbReference type="ARBA" id="ARBA00023136"/>
    </source>
</evidence>
<evidence type="ECO:0000256" key="3">
    <source>
        <dbReference type="ARBA" id="ARBA00022452"/>
    </source>
</evidence>
<keyword evidence="14" id="KW-1185">Reference proteome</keyword>
<evidence type="ECO:0000313" key="14">
    <source>
        <dbReference type="Proteomes" id="UP000661077"/>
    </source>
</evidence>
<feature type="domain" description="TonB-dependent receptor-like beta-barrel" evidence="11">
    <location>
        <begin position="353"/>
        <end position="686"/>
    </location>
</feature>
<dbReference type="InterPro" id="IPR012910">
    <property type="entry name" value="Plug_dom"/>
</dbReference>
<dbReference type="Pfam" id="PF07715">
    <property type="entry name" value="Plug"/>
    <property type="match status" value="1"/>
</dbReference>
<accession>A0ABS1WZM8</accession>
<dbReference type="PROSITE" id="PS52016">
    <property type="entry name" value="TONB_DEPENDENT_REC_3"/>
    <property type="match status" value="1"/>
</dbReference>
<name>A0ABS1WZM8_9GAMM</name>
<evidence type="ECO:0000256" key="9">
    <source>
        <dbReference type="RuleBase" id="RU003357"/>
    </source>
</evidence>
<dbReference type="RefSeq" id="WP_203168543.1">
    <property type="nucleotide sequence ID" value="NZ_JAEVLS010000003.1"/>
</dbReference>
<keyword evidence="4 8" id="KW-0812">Transmembrane</keyword>
<dbReference type="InterPro" id="IPR000531">
    <property type="entry name" value="Beta-barrel_TonB"/>
</dbReference>
<keyword evidence="6 8" id="KW-0472">Membrane</keyword>
<evidence type="ECO:0000256" key="2">
    <source>
        <dbReference type="ARBA" id="ARBA00022448"/>
    </source>
</evidence>